<evidence type="ECO:0000313" key="2">
    <source>
        <dbReference type="EMBL" id="KAJ3033268.1"/>
    </source>
</evidence>
<feature type="compositionally biased region" description="Polar residues" evidence="1">
    <location>
        <begin position="317"/>
        <end position="326"/>
    </location>
</feature>
<comment type="caution">
    <text evidence="2">The sequence shown here is derived from an EMBL/GenBank/DDBJ whole genome shotgun (WGS) entry which is preliminary data.</text>
</comment>
<gene>
    <name evidence="2" type="ORF">HK097_004920</name>
</gene>
<accession>A0AAD5WZ77</accession>
<dbReference type="AlphaFoldDB" id="A0AAD5WZ77"/>
<reference evidence="2" key="1">
    <citation type="submission" date="2020-05" db="EMBL/GenBank/DDBJ databases">
        <title>Phylogenomic resolution of chytrid fungi.</title>
        <authorList>
            <person name="Stajich J.E."/>
            <person name="Amses K."/>
            <person name="Simmons R."/>
            <person name="Seto K."/>
            <person name="Myers J."/>
            <person name="Bonds A."/>
            <person name="Quandt C.A."/>
            <person name="Barry K."/>
            <person name="Liu P."/>
            <person name="Grigoriev I."/>
            <person name="Longcore J.E."/>
            <person name="James T.Y."/>
        </authorList>
    </citation>
    <scope>NUCLEOTIDE SEQUENCE</scope>
    <source>
        <strain evidence="2">JEL0318</strain>
    </source>
</reference>
<feature type="region of interest" description="Disordered" evidence="1">
    <location>
        <begin position="120"/>
        <end position="167"/>
    </location>
</feature>
<proteinExistence type="predicted"/>
<protein>
    <submittedName>
        <fullName evidence="2">Uncharacterized protein</fullName>
    </submittedName>
</protein>
<dbReference type="Proteomes" id="UP001212841">
    <property type="component" value="Unassembled WGS sequence"/>
</dbReference>
<name>A0AAD5WZ77_9FUNG</name>
<sequence>MAPLSAAQQIVERAIAALDAENEQLTYILRDPAEDRNLAKVRRAVKDKSVKNDRINVLREALDKNKKMNNDYADEVFDDLRRPDSEDDFAQPALPSRHGKAALTETNGFAPLPAGYSGSAAGSVAHPNENVHSHAPPPAYPGSNAGSVAPSVHPLQNDPPVGYAGSNAGSVAPSVHPLQNGPPAGYAGSIAGLVAHSVHPLQSGPPAGYAGSVAGSVAPLIQHDQNMQLQQHAQPVVPVNFTNNMVPLNMDPSQINAYIAAQFGFHGGQPAGIPQLPSTGALPAGLFQVPPQQHSATRPGAELVNNRAPRRQRTDESGNSNARPTVMTYTPESFAADRHNLDKKIAYCIGKHRQPINEHEAKVSVLPEPQLAYHIQMKNQWGQLLTAFTKINDPTQADLLRNVQEAYDKLRNVEDQ</sequence>
<feature type="non-terminal residue" evidence="2">
    <location>
        <position position="416"/>
    </location>
</feature>
<dbReference type="EMBL" id="JADGJD010002316">
    <property type="protein sequence ID" value="KAJ3033268.1"/>
    <property type="molecule type" value="Genomic_DNA"/>
</dbReference>
<keyword evidence="3" id="KW-1185">Reference proteome</keyword>
<organism evidence="2 3">
    <name type="scientific">Rhizophlyctis rosea</name>
    <dbReference type="NCBI Taxonomy" id="64517"/>
    <lineage>
        <taxon>Eukaryota</taxon>
        <taxon>Fungi</taxon>
        <taxon>Fungi incertae sedis</taxon>
        <taxon>Chytridiomycota</taxon>
        <taxon>Chytridiomycota incertae sedis</taxon>
        <taxon>Chytridiomycetes</taxon>
        <taxon>Rhizophlyctidales</taxon>
        <taxon>Rhizophlyctidaceae</taxon>
        <taxon>Rhizophlyctis</taxon>
    </lineage>
</organism>
<evidence type="ECO:0000256" key="1">
    <source>
        <dbReference type="SAM" id="MobiDB-lite"/>
    </source>
</evidence>
<evidence type="ECO:0000313" key="3">
    <source>
        <dbReference type="Proteomes" id="UP001212841"/>
    </source>
</evidence>
<feature type="region of interest" description="Disordered" evidence="1">
    <location>
        <begin position="305"/>
        <end position="326"/>
    </location>
</feature>